<dbReference type="GO" id="GO:0003677">
    <property type="term" value="F:DNA binding"/>
    <property type="evidence" value="ECO:0007669"/>
    <property type="project" value="UniProtKB-UniRule"/>
</dbReference>
<dbReference type="CDD" id="cd00383">
    <property type="entry name" value="trans_reg_C"/>
    <property type="match status" value="1"/>
</dbReference>
<keyword evidence="5" id="KW-1185">Reference proteome</keyword>
<dbReference type="InterPro" id="IPR016032">
    <property type="entry name" value="Sig_transdc_resp-reg_C-effctor"/>
</dbReference>
<dbReference type="Pfam" id="PF00486">
    <property type="entry name" value="Trans_reg_C"/>
    <property type="match status" value="1"/>
</dbReference>
<dbReference type="AlphaFoldDB" id="A0A316GGT0"/>
<evidence type="ECO:0000256" key="1">
    <source>
        <dbReference type="ARBA" id="ARBA00023125"/>
    </source>
</evidence>
<dbReference type="InterPro" id="IPR001867">
    <property type="entry name" value="OmpR/PhoB-type_DNA-bd"/>
</dbReference>
<dbReference type="SMART" id="SM00862">
    <property type="entry name" value="Trans_reg_C"/>
    <property type="match status" value="1"/>
</dbReference>
<dbReference type="GO" id="GO:0000160">
    <property type="term" value="P:phosphorelay signal transduction system"/>
    <property type="evidence" value="ECO:0007669"/>
    <property type="project" value="InterPro"/>
</dbReference>
<keyword evidence="1 2" id="KW-0238">DNA-binding</keyword>
<dbReference type="InterPro" id="IPR036388">
    <property type="entry name" value="WH-like_DNA-bd_sf"/>
</dbReference>
<feature type="domain" description="OmpR/PhoB-type" evidence="3">
    <location>
        <begin position="153"/>
        <end position="251"/>
    </location>
</feature>
<sequence length="252" mass="26820">MATRSALFAAPATRWADRAGVDPCNRDIVHLAEPLVGVADAGSVGVGTFLTGLGDRLANLARCNTHRMLLDAVARGRPDYVILGAAAEDADLAALRAAMHTATLGIVLIGPQGATPAPGPQFGIETFDPADGPDAFTLRLRALMRRCRPVALASRCRAGGLTLDEAAMTVSVAGSSATLSLEDFRLLGPLFDMPGRVWPREELLRLAYGSQTQNGLRTIDVKLNRTRRRMRAALGHDPIRSVRGEGYMLAPD</sequence>
<dbReference type="OrthoDB" id="7873839at2"/>
<feature type="DNA-binding region" description="OmpR/PhoB-type" evidence="2">
    <location>
        <begin position="153"/>
        <end position="251"/>
    </location>
</feature>
<organism evidence="4 5">
    <name type="scientific">Roseicyclus mahoneyensis</name>
    <dbReference type="NCBI Taxonomy" id="164332"/>
    <lineage>
        <taxon>Bacteria</taxon>
        <taxon>Pseudomonadati</taxon>
        <taxon>Pseudomonadota</taxon>
        <taxon>Alphaproteobacteria</taxon>
        <taxon>Rhodobacterales</taxon>
        <taxon>Roseobacteraceae</taxon>
        <taxon>Roseicyclus</taxon>
    </lineage>
</organism>
<evidence type="ECO:0000256" key="2">
    <source>
        <dbReference type="PROSITE-ProRule" id="PRU01091"/>
    </source>
</evidence>
<dbReference type="GO" id="GO:0006355">
    <property type="term" value="P:regulation of DNA-templated transcription"/>
    <property type="evidence" value="ECO:0007669"/>
    <property type="project" value="InterPro"/>
</dbReference>
<reference evidence="4 5" key="1">
    <citation type="submission" date="2018-05" db="EMBL/GenBank/DDBJ databases">
        <title>Genomic Encyclopedia of Type Strains, Phase IV (KMG-IV): sequencing the most valuable type-strain genomes for metagenomic binning, comparative biology and taxonomic classification.</title>
        <authorList>
            <person name="Goeker M."/>
        </authorList>
    </citation>
    <scope>NUCLEOTIDE SEQUENCE [LARGE SCALE GENOMIC DNA]</scope>
    <source>
        <strain evidence="4 5">DSM 16097</strain>
    </source>
</reference>
<dbReference type="Proteomes" id="UP000245708">
    <property type="component" value="Unassembled WGS sequence"/>
</dbReference>
<name>A0A316GGT0_9RHOB</name>
<evidence type="ECO:0000313" key="5">
    <source>
        <dbReference type="Proteomes" id="UP000245708"/>
    </source>
</evidence>
<evidence type="ECO:0000259" key="3">
    <source>
        <dbReference type="PROSITE" id="PS51755"/>
    </source>
</evidence>
<dbReference type="Gene3D" id="1.10.10.10">
    <property type="entry name" value="Winged helix-like DNA-binding domain superfamily/Winged helix DNA-binding domain"/>
    <property type="match status" value="1"/>
</dbReference>
<accession>A0A316GGT0</accession>
<dbReference type="PROSITE" id="PS51755">
    <property type="entry name" value="OMPR_PHOB"/>
    <property type="match status" value="1"/>
</dbReference>
<proteinExistence type="predicted"/>
<dbReference type="SUPFAM" id="SSF46894">
    <property type="entry name" value="C-terminal effector domain of the bipartite response regulators"/>
    <property type="match status" value="1"/>
</dbReference>
<evidence type="ECO:0000313" key="4">
    <source>
        <dbReference type="EMBL" id="PWK59136.1"/>
    </source>
</evidence>
<protein>
    <submittedName>
        <fullName evidence="4">Transcriptional regulator</fullName>
    </submittedName>
</protein>
<dbReference type="EMBL" id="QGGW01000009">
    <property type="protein sequence ID" value="PWK59136.1"/>
    <property type="molecule type" value="Genomic_DNA"/>
</dbReference>
<gene>
    <name evidence="4" type="ORF">C7455_10958</name>
</gene>
<comment type="caution">
    <text evidence="4">The sequence shown here is derived from an EMBL/GenBank/DDBJ whole genome shotgun (WGS) entry which is preliminary data.</text>
</comment>